<dbReference type="EMBL" id="JAAGOX010000003">
    <property type="protein sequence ID" value="NDW43871.1"/>
    <property type="molecule type" value="Genomic_DNA"/>
</dbReference>
<dbReference type="GO" id="GO:0004497">
    <property type="term" value="F:monooxygenase activity"/>
    <property type="evidence" value="ECO:0007669"/>
    <property type="project" value="UniProtKB-KW"/>
</dbReference>
<dbReference type="Pfam" id="PF02406">
    <property type="entry name" value="MmoB_DmpM"/>
    <property type="match status" value="1"/>
</dbReference>
<dbReference type="SUPFAM" id="SSF56029">
    <property type="entry name" value="Monooxygenase (hydroxylase) regulatory protein"/>
    <property type="match status" value="1"/>
</dbReference>
<comment type="caution">
    <text evidence="2">The sequence shown here is derived from an EMBL/GenBank/DDBJ whole genome shotgun (WGS) entry which is preliminary data.</text>
</comment>
<evidence type="ECO:0000313" key="2">
    <source>
        <dbReference type="EMBL" id="NDW43871.1"/>
    </source>
</evidence>
<keyword evidence="2" id="KW-0503">Monooxygenase</keyword>
<dbReference type="InterPro" id="IPR003454">
    <property type="entry name" value="MOase_MmoB_DmpM"/>
</dbReference>
<name>A0A6B2NIE5_9RHOB</name>
<dbReference type="RefSeq" id="WP_164127455.1">
    <property type="nucleotide sequence ID" value="NZ_JAAGOX010000003.1"/>
</dbReference>
<evidence type="ECO:0000256" key="1">
    <source>
        <dbReference type="ARBA" id="ARBA00006313"/>
    </source>
</evidence>
<reference evidence="2" key="1">
    <citation type="submission" date="2020-02" db="EMBL/GenBank/DDBJ databases">
        <title>Delineation of the pyrene-degrading pathway in Roseobacter clade bacteria by genomic analysis.</title>
        <authorList>
            <person name="Zhou H."/>
            <person name="Wang H."/>
        </authorList>
    </citation>
    <scope>NUCLEOTIDE SEQUENCE</scope>
    <source>
        <strain evidence="2">PrR005</strain>
    </source>
</reference>
<organism evidence="2">
    <name type="scientific">Ruegeria sp. PrR005</name>
    <dbReference type="NCBI Taxonomy" id="2706882"/>
    <lineage>
        <taxon>Bacteria</taxon>
        <taxon>Pseudomonadati</taxon>
        <taxon>Pseudomonadota</taxon>
        <taxon>Alphaproteobacteria</taxon>
        <taxon>Rhodobacterales</taxon>
        <taxon>Roseobacteraceae</taxon>
        <taxon>Ruegeria</taxon>
    </lineage>
</organism>
<dbReference type="Gene3D" id="3.90.56.10">
    <property type="entry name" value="Monooxygenase component MmoB/DmpM"/>
    <property type="match status" value="1"/>
</dbReference>
<proteinExistence type="inferred from homology"/>
<dbReference type="AlphaFoldDB" id="A0A6B2NIE5"/>
<protein>
    <submittedName>
        <fullName evidence="2">Monooxygenase</fullName>
    </submittedName>
</protein>
<gene>
    <name evidence="2" type="ORF">G0P99_02745</name>
</gene>
<dbReference type="InterPro" id="IPR036889">
    <property type="entry name" value="mOase_MmoB_DmpM_sf"/>
</dbReference>
<accession>A0A6B2NIE5</accession>
<keyword evidence="2" id="KW-0560">Oxidoreductase</keyword>
<sequence>MAQLVSITLQDTGEGRMIAEAIEQDNPGVEMMRMPGAMKLDRADSLRINAETVSEKLGRDWDPQEIHLTMISMAGNLDEDDDYFALSWNR</sequence>
<comment type="similarity">
    <text evidence="1">Belongs to the TmoD/XamoD family.</text>
</comment>